<comment type="similarity">
    <text evidence="2">Belongs to the DsbD family.</text>
</comment>
<evidence type="ECO:0000256" key="2">
    <source>
        <dbReference type="ARBA" id="ARBA00006143"/>
    </source>
</evidence>
<comment type="subcellular location">
    <subcellularLocation>
        <location evidence="1">Membrane</location>
        <topology evidence="1">Multi-pass membrane protein</topology>
    </subcellularLocation>
</comment>
<keyword evidence="4 6" id="KW-1133">Transmembrane helix</keyword>
<protein>
    <submittedName>
        <fullName evidence="8">Cytochrome C biogenesis protein</fullName>
    </submittedName>
</protein>
<evidence type="ECO:0000256" key="3">
    <source>
        <dbReference type="ARBA" id="ARBA00022692"/>
    </source>
</evidence>
<evidence type="ECO:0000256" key="5">
    <source>
        <dbReference type="ARBA" id="ARBA00023136"/>
    </source>
</evidence>
<dbReference type="GO" id="GO:0017004">
    <property type="term" value="P:cytochrome complex assembly"/>
    <property type="evidence" value="ECO:0007669"/>
    <property type="project" value="InterPro"/>
</dbReference>
<name>A0A1X9LRG3_9MICO</name>
<dbReference type="AlphaFoldDB" id="A0A1X9LRG3"/>
<dbReference type="GO" id="GO:0016020">
    <property type="term" value="C:membrane"/>
    <property type="evidence" value="ECO:0007669"/>
    <property type="project" value="UniProtKB-SubCell"/>
</dbReference>
<accession>A0A1X9LRG3</accession>
<evidence type="ECO:0000256" key="4">
    <source>
        <dbReference type="ARBA" id="ARBA00022989"/>
    </source>
</evidence>
<keyword evidence="8" id="KW-0614">Plasmid</keyword>
<feature type="transmembrane region" description="Helical" evidence="6">
    <location>
        <begin position="20"/>
        <end position="42"/>
    </location>
</feature>
<evidence type="ECO:0000259" key="7">
    <source>
        <dbReference type="Pfam" id="PF02683"/>
    </source>
</evidence>
<dbReference type="Pfam" id="PF02683">
    <property type="entry name" value="DsbD_TM"/>
    <property type="match status" value="1"/>
</dbReference>
<sequence length="249" mass="25749">MSIGRAAVIPELVFSGQLAVALPLAVLAGLVSFVSPCVLPLVPGYLAYVSGSAEHTRNRGRTILGAALFVLGFAVVFVAYGALFGALGAWLVQWQDVITRVLGVIVILVGIVFLGFIPGLQRTVKLPVKPAVGLVGAPILGVVFGLGWTPCFGPTLVAISALSLESGSAGRGALLGFAYCLGLGLPFLLIAGGFVWATRAIASLRRLIRPLNIAGGTLLILLGVFMVTGAWTAIIYQIQGWIGGFVTPI</sequence>
<feature type="transmembrane region" description="Helical" evidence="6">
    <location>
        <begin position="132"/>
        <end position="162"/>
    </location>
</feature>
<proteinExistence type="inferred from homology"/>
<keyword evidence="3 6" id="KW-0812">Transmembrane</keyword>
<feature type="transmembrane region" description="Helical" evidence="6">
    <location>
        <begin position="218"/>
        <end position="238"/>
    </location>
</feature>
<dbReference type="EMBL" id="CP020716">
    <property type="protein sequence ID" value="ARJ07707.1"/>
    <property type="molecule type" value="Genomic_DNA"/>
</dbReference>
<feature type="transmembrane region" description="Helical" evidence="6">
    <location>
        <begin position="63"/>
        <end position="91"/>
    </location>
</feature>
<keyword evidence="5 6" id="KW-0472">Membrane</keyword>
<evidence type="ECO:0000256" key="6">
    <source>
        <dbReference type="SAM" id="Phobius"/>
    </source>
</evidence>
<feature type="transmembrane region" description="Helical" evidence="6">
    <location>
        <begin position="97"/>
        <end position="120"/>
    </location>
</feature>
<dbReference type="InterPro" id="IPR051790">
    <property type="entry name" value="Cytochrome_c-biogenesis_DsbD"/>
</dbReference>
<feature type="domain" description="Cytochrome C biogenesis protein transmembrane" evidence="7">
    <location>
        <begin position="20"/>
        <end position="192"/>
    </location>
</feature>
<evidence type="ECO:0000256" key="1">
    <source>
        <dbReference type="ARBA" id="ARBA00004141"/>
    </source>
</evidence>
<evidence type="ECO:0000313" key="9">
    <source>
        <dbReference type="Proteomes" id="UP000192775"/>
    </source>
</evidence>
<dbReference type="InterPro" id="IPR003834">
    <property type="entry name" value="Cyt_c_assmbl_TM_dom"/>
</dbReference>
<dbReference type="KEGG" id="cphy:B5808_19410"/>
<dbReference type="PANTHER" id="PTHR31272">
    <property type="entry name" value="CYTOCHROME C-TYPE BIOGENESIS PROTEIN HI_1454-RELATED"/>
    <property type="match status" value="1"/>
</dbReference>
<reference evidence="8 9" key="1">
    <citation type="submission" date="2017-04" db="EMBL/GenBank/DDBJ databases">
        <authorList>
            <person name="Afonso C.L."/>
            <person name="Miller P.J."/>
            <person name="Scott M.A."/>
            <person name="Spackman E."/>
            <person name="Goraichik I."/>
            <person name="Dimitrov K.M."/>
            <person name="Suarez D.L."/>
            <person name="Swayne D.E."/>
        </authorList>
    </citation>
    <scope>NUCLEOTIDE SEQUENCE [LARGE SCALE GENOMIC DNA]</scope>
    <source>
        <strain evidence="9">XA(T)</strain>
        <plasmid evidence="9">Plasmid unnamed1</plasmid>
    </source>
</reference>
<geneLocation type="plasmid" evidence="8">
    <name>unnamed1</name>
</geneLocation>
<organism evidence="8 9">
    <name type="scientific">Cnuibacter physcomitrellae</name>
    <dbReference type="NCBI Taxonomy" id="1619308"/>
    <lineage>
        <taxon>Bacteria</taxon>
        <taxon>Bacillati</taxon>
        <taxon>Actinomycetota</taxon>
        <taxon>Actinomycetes</taxon>
        <taxon>Micrococcales</taxon>
        <taxon>Microbacteriaceae</taxon>
        <taxon>Cnuibacter</taxon>
    </lineage>
</organism>
<keyword evidence="9" id="KW-1185">Reference proteome</keyword>
<feature type="transmembrane region" description="Helical" evidence="6">
    <location>
        <begin position="174"/>
        <end position="197"/>
    </location>
</feature>
<dbReference type="Proteomes" id="UP000192775">
    <property type="component" value="Plasmid unnamed1"/>
</dbReference>
<gene>
    <name evidence="8" type="ORF">B5808_19410</name>
</gene>
<dbReference type="PANTHER" id="PTHR31272:SF4">
    <property type="entry name" value="CYTOCHROME C-TYPE BIOGENESIS PROTEIN HI_1454-RELATED"/>
    <property type="match status" value="1"/>
</dbReference>
<evidence type="ECO:0000313" key="8">
    <source>
        <dbReference type="EMBL" id="ARJ07707.1"/>
    </source>
</evidence>